<feature type="domain" description="Plant PDR ABC transporter associated" evidence="2">
    <location>
        <begin position="1"/>
        <end position="48"/>
    </location>
</feature>
<proteinExistence type="predicted"/>
<keyword evidence="1" id="KW-1133">Transmembrane helix</keyword>
<feature type="transmembrane region" description="Helical" evidence="1">
    <location>
        <begin position="20"/>
        <end position="39"/>
    </location>
</feature>
<name>B9GXE4_POPTR</name>
<evidence type="ECO:0000259" key="2">
    <source>
        <dbReference type="Pfam" id="PF08370"/>
    </source>
</evidence>
<keyword evidence="4" id="KW-1185">Reference proteome</keyword>
<sequence length="108" mass="12079">MLQNVDVDPKKNWNWIGSTGLLGFTILFDVLVTFSLMYLNPLCKPQVIMSEEKANERSAHENGQEVTGCPDLGHDCFINYSSFYARIPDCFNGSQRGWKDNIAGCAGK</sequence>
<dbReference type="HOGENOM" id="CLU_2201557_0_0_1"/>
<dbReference type="STRING" id="3694.B9GXE4"/>
<accession>B9GXE4</accession>
<keyword evidence="1" id="KW-0812">Transmembrane</keyword>
<reference evidence="3 4" key="1">
    <citation type="journal article" date="2006" name="Science">
        <title>The genome of black cottonwood, Populus trichocarpa (Torr. &amp; Gray).</title>
        <authorList>
            <person name="Tuskan G.A."/>
            <person name="Difazio S."/>
            <person name="Jansson S."/>
            <person name="Bohlmann J."/>
            <person name="Grigoriev I."/>
            <person name="Hellsten U."/>
            <person name="Putnam N."/>
            <person name="Ralph S."/>
            <person name="Rombauts S."/>
            <person name="Salamov A."/>
            <person name="Schein J."/>
            <person name="Sterck L."/>
            <person name="Aerts A."/>
            <person name="Bhalerao R.R."/>
            <person name="Bhalerao R.P."/>
            <person name="Blaudez D."/>
            <person name="Boerjan W."/>
            <person name="Brun A."/>
            <person name="Brunner A."/>
            <person name="Busov V."/>
            <person name="Campbell M."/>
            <person name="Carlson J."/>
            <person name="Chalot M."/>
            <person name="Chapman J."/>
            <person name="Chen G.L."/>
            <person name="Cooper D."/>
            <person name="Coutinho P.M."/>
            <person name="Couturier J."/>
            <person name="Covert S."/>
            <person name="Cronk Q."/>
            <person name="Cunningham R."/>
            <person name="Davis J."/>
            <person name="Degroeve S."/>
            <person name="Dejardin A."/>
            <person name="Depamphilis C."/>
            <person name="Detter J."/>
            <person name="Dirks B."/>
            <person name="Dubchak I."/>
            <person name="Duplessis S."/>
            <person name="Ehlting J."/>
            <person name="Ellis B."/>
            <person name="Gendler K."/>
            <person name="Goodstein D."/>
            <person name="Gribskov M."/>
            <person name="Grimwood J."/>
            <person name="Groover A."/>
            <person name="Gunter L."/>
            <person name="Hamberger B."/>
            <person name="Heinze B."/>
            <person name="Helariutta Y."/>
            <person name="Henrissat B."/>
            <person name="Holligan D."/>
            <person name="Holt R."/>
            <person name="Huang W."/>
            <person name="Islam-Faridi N."/>
            <person name="Jones S."/>
            <person name="Jones-Rhoades M."/>
            <person name="Jorgensen R."/>
            <person name="Joshi C."/>
            <person name="Kangasjarvi J."/>
            <person name="Karlsson J."/>
            <person name="Kelleher C."/>
            <person name="Kirkpatrick R."/>
            <person name="Kirst M."/>
            <person name="Kohler A."/>
            <person name="Kalluri U."/>
            <person name="Larimer F."/>
            <person name="Leebens-Mack J."/>
            <person name="Leple J.C."/>
            <person name="Locascio P."/>
            <person name="Lou Y."/>
            <person name="Lucas S."/>
            <person name="Martin F."/>
            <person name="Montanini B."/>
            <person name="Napoli C."/>
            <person name="Nelson D.R."/>
            <person name="Nelson C."/>
            <person name="Nieminen K."/>
            <person name="Nilsson O."/>
            <person name="Pereda V."/>
            <person name="Peter G."/>
            <person name="Philippe R."/>
            <person name="Pilate G."/>
            <person name="Poliakov A."/>
            <person name="Razumovskaya J."/>
            <person name="Richardson P."/>
            <person name="Rinaldi C."/>
            <person name="Ritland K."/>
            <person name="Rouze P."/>
            <person name="Ryaboy D."/>
            <person name="Schmutz J."/>
            <person name="Schrader J."/>
            <person name="Segerman B."/>
            <person name="Shin H."/>
            <person name="Siddiqui A."/>
            <person name="Sterky F."/>
            <person name="Terry A."/>
            <person name="Tsai C.J."/>
            <person name="Uberbacher E."/>
            <person name="Unneberg P."/>
            <person name="Vahala J."/>
            <person name="Wall K."/>
            <person name="Wessler S."/>
            <person name="Yang G."/>
            <person name="Yin T."/>
            <person name="Douglas C."/>
            <person name="Marra M."/>
            <person name="Sandberg G."/>
            <person name="Van de Peer Y."/>
            <person name="Rokhsar D."/>
        </authorList>
    </citation>
    <scope>NUCLEOTIDE SEQUENCE [LARGE SCALE GENOMIC DNA]</scope>
    <source>
        <strain evidence="4">cv. Nisqually</strain>
    </source>
</reference>
<gene>
    <name evidence="3" type="ORF">POPTR_003G049500</name>
</gene>
<evidence type="ECO:0000313" key="4">
    <source>
        <dbReference type="Proteomes" id="UP000006729"/>
    </source>
</evidence>
<dbReference type="AlphaFoldDB" id="B9GXE4"/>
<evidence type="ECO:0000256" key="1">
    <source>
        <dbReference type="SAM" id="Phobius"/>
    </source>
</evidence>
<dbReference type="EMBL" id="CM009292">
    <property type="protein sequence ID" value="PNT43704.1"/>
    <property type="molecule type" value="Genomic_DNA"/>
</dbReference>
<keyword evidence="1" id="KW-0472">Membrane</keyword>
<evidence type="ECO:0000313" key="3">
    <source>
        <dbReference type="EMBL" id="PNT43704.1"/>
    </source>
</evidence>
<protein>
    <recommendedName>
        <fullName evidence="2">Plant PDR ABC transporter associated domain-containing protein</fullName>
    </recommendedName>
</protein>
<dbReference type="Proteomes" id="UP000006729">
    <property type="component" value="Chromosome 3"/>
</dbReference>
<dbReference type="InterPro" id="IPR013581">
    <property type="entry name" value="PDR_assoc"/>
</dbReference>
<dbReference type="Pfam" id="PF08370">
    <property type="entry name" value="PDR_assoc"/>
    <property type="match status" value="1"/>
</dbReference>
<dbReference type="InParanoid" id="B9GXE4"/>
<dbReference type="eggNOG" id="KOG0065">
    <property type="taxonomic scope" value="Eukaryota"/>
</dbReference>
<organism evidence="3 4">
    <name type="scientific">Populus trichocarpa</name>
    <name type="common">Western balsam poplar</name>
    <name type="synonym">Populus balsamifera subsp. trichocarpa</name>
    <dbReference type="NCBI Taxonomy" id="3694"/>
    <lineage>
        <taxon>Eukaryota</taxon>
        <taxon>Viridiplantae</taxon>
        <taxon>Streptophyta</taxon>
        <taxon>Embryophyta</taxon>
        <taxon>Tracheophyta</taxon>
        <taxon>Spermatophyta</taxon>
        <taxon>Magnoliopsida</taxon>
        <taxon>eudicotyledons</taxon>
        <taxon>Gunneridae</taxon>
        <taxon>Pentapetalae</taxon>
        <taxon>rosids</taxon>
        <taxon>fabids</taxon>
        <taxon>Malpighiales</taxon>
        <taxon>Salicaceae</taxon>
        <taxon>Saliceae</taxon>
        <taxon>Populus</taxon>
    </lineage>
</organism>